<feature type="domain" description="MacB-like periplasmic core" evidence="9">
    <location>
        <begin position="21"/>
        <end position="222"/>
    </location>
</feature>
<dbReference type="AlphaFoldDB" id="A0A7G9W426"/>
<dbReference type="InterPro" id="IPR025857">
    <property type="entry name" value="MacB_PCD"/>
</dbReference>
<keyword evidence="5 7" id="KW-0472">Membrane</keyword>
<evidence type="ECO:0000256" key="2">
    <source>
        <dbReference type="ARBA" id="ARBA00022475"/>
    </source>
</evidence>
<dbReference type="InterPro" id="IPR050250">
    <property type="entry name" value="Macrolide_Exporter_MacB"/>
</dbReference>
<evidence type="ECO:0000259" key="8">
    <source>
        <dbReference type="Pfam" id="PF02687"/>
    </source>
</evidence>
<dbReference type="Proteomes" id="UP000516160">
    <property type="component" value="Chromosome"/>
</dbReference>
<accession>A0A7G9W426</accession>
<dbReference type="GO" id="GO:0022857">
    <property type="term" value="F:transmembrane transporter activity"/>
    <property type="evidence" value="ECO:0007669"/>
    <property type="project" value="TreeGrafter"/>
</dbReference>
<evidence type="ECO:0000256" key="1">
    <source>
        <dbReference type="ARBA" id="ARBA00004651"/>
    </source>
</evidence>
<keyword evidence="2" id="KW-1003">Cell membrane</keyword>
<gene>
    <name evidence="10" type="ORF">HYG86_00940</name>
</gene>
<keyword evidence="11" id="KW-1185">Reference proteome</keyword>
<reference evidence="10 11" key="1">
    <citation type="submission" date="2020-07" db="EMBL/GenBank/DDBJ databases">
        <title>Alkalicella. sp. LB2 genome.</title>
        <authorList>
            <person name="Postec A."/>
            <person name="Quemeneur M."/>
        </authorList>
    </citation>
    <scope>NUCLEOTIDE SEQUENCE [LARGE SCALE GENOMIC DNA]</scope>
    <source>
        <strain evidence="10 11">LB2</strain>
    </source>
</reference>
<evidence type="ECO:0000259" key="9">
    <source>
        <dbReference type="Pfam" id="PF12704"/>
    </source>
</evidence>
<feature type="transmembrane region" description="Helical" evidence="7">
    <location>
        <begin position="268"/>
        <end position="292"/>
    </location>
</feature>
<dbReference type="EMBL" id="CP058559">
    <property type="protein sequence ID" value="QNO13438.1"/>
    <property type="molecule type" value="Genomic_DNA"/>
</dbReference>
<name>A0A7G9W426_ALKCA</name>
<protein>
    <submittedName>
        <fullName evidence="10">ABC transporter permease</fullName>
    </submittedName>
</protein>
<keyword evidence="3 7" id="KW-0812">Transmembrane</keyword>
<evidence type="ECO:0000313" key="11">
    <source>
        <dbReference type="Proteomes" id="UP000516160"/>
    </source>
</evidence>
<dbReference type="GO" id="GO:0005886">
    <property type="term" value="C:plasma membrane"/>
    <property type="evidence" value="ECO:0007669"/>
    <property type="project" value="UniProtKB-SubCell"/>
</dbReference>
<feature type="transmembrane region" description="Helical" evidence="7">
    <location>
        <begin position="359"/>
        <end position="380"/>
    </location>
</feature>
<comment type="subcellular location">
    <subcellularLocation>
        <location evidence="1">Cell membrane</location>
        <topology evidence="1">Multi-pass membrane protein</topology>
    </subcellularLocation>
</comment>
<proteinExistence type="inferred from homology"/>
<evidence type="ECO:0000256" key="3">
    <source>
        <dbReference type="ARBA" id="ARBA00022692"/>
    </source>
</evidence>
<dbReference type="InterPro" id="IPR003838">
    <property type="entry name" value="ABC3_permease_C"/>
</dbReference>
<dbReference type="PANTHER" id="PTHR30572:SF4">
    <property type="entry name" value="ABC TRANSPORTER PERMEASE YTRF"/>
    <property type="match status" value="1"/>
</dbReference>
<comment type="similarity">
    <text evidence="6">Belongs to the ABC-4 integral membrane protein family.</text>
</comment>
<dbReference type="Pfam" id="PF02687">
    <property type="entry name" value="FtsX"/>
    <property type="match status" value="1"/>
</dbReference>
<dbReference type="KEGG" id="acae:HYG86_00940"/>
<feature type="transmembrane region" description="Helical" evidence="7">
    <location>
        <begin position="312"/>
        <end position="333"/>
    </location>
</feature>
<dbReference type="Pfam" id="PF12704">
    <property type="entry name" value="MacB_PCD"/>
    <property type="match status" value="1"/>
</dbReference>
<evidence type="ECO:0000313" key="10">
    <source>
        <dbReference type="EMBL" id="QNO13438.1"/>
    </source>
</evidence>
<keyword evidence="4 7" id="KW-1133">Transmembrane helix</keyword>
<feature type="domain" description="ABC3 transporter permease C-terminal" evidence="8">
    <location>
        <begin position="271"/>
        <end position="387"/>
    </location>
</feature>
<evidence type="ECO:0000256" key="7">
    <source>
        <dbReference type="SAM" id="Phobius"/>
    </source>
</evidence>
<evidence type="ECO:0000256" key="5">
    <source>
        <dbReference type="ARBA" id="ARBA00023136"/>
    </source>
</evidence>
<evidence type="ECO:0000256" key="6">
    <source>
        <dbReference type="ARBA" id="ARBA00038076"/>
    </source>
</evidence>
<sequence>MNIFHISLNNLKRRKVKMIFLMLGLVVGVATVIALTNIIQAMHIELGDRIDEFGANAIILPRTEGMEMNYGNNVGSDLYLDLQKLTMDDIPKIYESSVAEYINIVSPKLVGAVEAGDQKTIIVGIEPREEFFQKPWFSLKEQAGNQDNLVFIELPEDSIILGSAASEALNMRVGDQVTINQQTFHVYGILDELGSEEDGLIFANLGVVQELLGRPGELSMIEVSAYCNSCPIEEIAMGLEDAMPNSRVTPLRQAALFREETIDNFSSFGIALSSMVLIIAALVVLTTMLSSVNERTREIGIFRAIGFRRSHIIQIIILEVAMVSIIGGIIGYFSGSLMAKYAGPYIAQIQGDIPLQLDLLLPAILLSTGLAIITSIYPAIKAAKLDPAEALRFI</sequence>
<dbReference type="RefSeq" id="WP_213167105.1">
    <property type="nucleotide sequence ID" value="NZ_CP058559.1"/>
</dbReference>
<evidence type="ECO:0000256" key="4">
    <source>
        <dbReference type="ARBA" id="ARBA00022989"/>
    </source>
</evidence>
<dbReference type="PANTHER" id="PTHR30572">
    <property type="entry name" value="MEMBRANE COMPONENT OF TRANSPORTER-RELATED"/>
    <property type="match status" value="1"/>
</dbReference>
<organism evidence="10 11">
    <name type="scientific">Alkalicella caledoniensis</name>
    <dbReference type="NCBI Taxonomy" id="2731377"/>
    <lineage>
        <taxon>Bacteria</taxon>
        <taxon>Bacillati</taxon>
        <taxon>Bacillota</taxon>
        <taxon>Clostridia</taxon>
        <taxon>Eubacteriales</taxon>
        <taxon>Proteinivoracaceae</taxon>
        <taxon>Alkalicella</taxon>
    </lineage>
</organism>